<dbReference type="Proteomes" id="UP000007875">
    <property type="component" value="Unassembled WGS sequence"/>
</dbReference>
<evidence type="ECO:0000256" key="1">
    <source>
        <dbReference type="SAM" id="MobiDB-lite"/>
    </source>
</evidence>
<name>H2ZF92_CIOSA</name>
<dbReference type="InterPro" id="IPR036390">
    <property type="entry name" value="WH_DNA-bd_sf"/>
</dbReference>
<dbReference type="InterPro" id="IPR027244">
    <property type="entry name" value="IML1"/>
</dbReference>
<accession>H2ZF92</accession>
<feature type="region of interest" description="Disordered" evidence="1">
    <location>
        <begin position="129"/>
        <end position="157"/>
    </location>
</feature>
<evidence type="ECO:0000313" key="3">
    <source>
        <dbReference type="Proteomes" id="UP000007875"/>
    </source>
</evidence>
<dbReference type="GO" id="GO:0005096">
    <property type="term" value="F:GTPase activator activity"/>
    <property type="evidence" value="ECO:0007669"/>
    <property type="project" value="InterPro"/>
</dbReference>
<evidence type="ECO:0000313" key="2">
    <source>
        <dbReference type="Ensembl" id="ENSCSAVP00000016258.1"/>
    </source>
</evidence>
<dbReference type="PANTHER" id="PTHR13179">
    <property type="entry name" value="DEP DOMAIN CONTAINING PROTEIN 5"/>
    <property type="match status" value="1"/>
</dbReference>
<sequence>MHNLFLFTSRCGVNFVPESAGLPIYTFVSLEAIFWATSNVGGLMGLKDACMLFEAMCNAKLIIHASKDPQHPFMYGYIFYSINEEYINNLSEIDDPTSYQYGHSSSPPQKFHKRWFEVEVTSRSLIPKEPITSPESAFQSTPTHETPQKTTRQHKEHNIVKMVLT</sequence>
<dbReference type="InParanoid" id="H2ZF92"/>
<dbReference type="OMA" id="YSINEEY"/>
<dbReference type="GeneTree" id="ENSGT00390000016559"/>
<dbReference type="AlphaFoldDB" id="H2ZF92"/>
<dbReference type="eggNOG" id="KOG3572">
    <property type="taxonomic scope" value="Eukaryota"/>
</dbReference>
<dbReference type="GO" id="GO:1904262">
    <property type="term" value="P:negative regulation of TORC1 signaling"/>
    <property type="evidence" value="ECO:0007669"/>
    <property type="project" value="TreeGrafter"/>
</dbReference>
<dbReference type="SUPFAM" id="SSF46785">
    <property type="entry name" value="Winged helix' DNA-binding domain"/>
    <property type="match status" value="1"/>
</dbReference>
<dbReference type="GO" id="GO:0005765">
    <property type="term" value="C:lysosomal membrane"/>
    <property type="evidence" value="ECO:0007669"/>
    <property type="project" value="TreeGrafter"/>
</dbReference>
<dbReference type="GO" id="GO:0010508">
    <property type="term" value="P:positive regulation of autophagy"/>
    <property type="evidence" value="ECO:0007669"/>
    <property type="project" value="TreeGrafter"/>
</dbReference>
<dbReference type="GO" id="GO:1990130">
    <property type="term" value="C:GATOR1 complex"/>
    <property type="evidence" value="ECO:0007669"/>
    <property type="project" value="TreeGrafter"/>
</dbReference>
<dbReference type="GO" id="GO:0034198">
    <property type="term" value="P:cellular response to amino acid starvation"/>
    <property type="evidence" value="ECO:0007669"/>
    <property type="project" value="TreeGrafter"/>
</dbReference>
<proteinExistence type="predicted"/>
<keyword evidence="3" id="KW-1185">Reference proteome</keyword>
<dbReference type="STRING" id="51511.ENSCSAVP00000016258"/>
<organism evidence="2 3">
    <name type="scientific">Ciona savignyi</name>
    <name type="common">Pacific transparent sea squirt</name>
    <dbReference type="NCBI Taxonomy" id="51511"/>
    <lineage>
        <taxon>Eukaryota</taxon>
        <taxon>Metazoa</taxon>
        <taxon>Chordata</taxon>
        <taxon>Tunicata</taxon>
        <taxon>Ascidiacea</taxon>
        <taxon>Phlebobranchia</taxon>
        <taxon>Cionidae</taxon>
        <taxon>Ciona</taxon>
    </lineage>
</organism>
<protein>
    <recommendedName>
        <fullName evidence="4">DEP domain-containing protein</fullName>
    </recommendedName>
</protein>
<feature type="compositionally biased region" description="Polar residues" evidence="1">
    <location>
        <begin position="133"/>
        <end position="150"/>
    </location>
</feature>
<reference evidence="2" key="2">
    <citation type="submission" date="2025-08" db="UniProtKB">
        <authorList>
            <consortium name="Ensembl"/>
        </authorList>
    </citation>
    <scope>IDENTIFICATION</scope>
</reference>
<dbReference type="Ensembl" id="ENSCSAVT00000016439.1">
    <property type="protein sequence ID" value="ENSCSAVP00000016258.1"/>
    <property type="gene ID" value="ENSCSAVG00000009565.1"/>
</dbReference>
<evidence type="ECO:0008006" key="4">
    <source>
        <dbReference type="Google" id="ProtNLM"/>
    </source>
</evidence>
<reference evidence="2" key="3">
    <citation type="submission" date="2025-09" db="UniProtKB">
        <authorList>
            <consortium name="Ensembl"/>
        </authorList>
    </citation>
    <scope>IDENTIFICATION</scope>
</reference>
<dbReference type="HOGENOM" id="CLU_1614519_0_0_1"/>
<reference evidence="3" key="1">
    <citation type="submission" date="2003-08" db="EMBL/GenBank/DDBJ databases">
        <authorList>
            <person name="Birren B."/>
            <person name="Nusbaum C."/>
            <person name="Abebe A."/>
            <person name="Abouelleil A."/>
            <person name="Adekoya E."/>
            <person name="Ait-zahra M."/>
            <person name="Allen N."/>
            <person name="Allen T."/>
            <person name="An P."/>
            <person name="Anderson M."/>
            <person name="Anderson S."/>
            <person name="Arachchi H."/>
            <person name="Armbruster J."/>
            <person name="Bachantsang P."/>
            <person name="Baldwin J."/>
            <person name="Barry A."/>
            <person name="Bayul T."/>
            <person name="Blitshsteyn B."/>
            <person name="Bloom T."/>
            <person name="Blye J."/>
            <person name="Boguslavskiy L."/>
            <person name="Borowsky M."/>
            <person name="Boukhgalter B."/>
            <person name="Brunache A."/>
            <person name="Butler J."/>
            <person name="Calixte N."/>
            <person name="Calvo S."/>
            <person name="Camarata J."/>
            <person name="Campo K."/>
            <person name="Chang J."/>
            <person name="Cheshatsang Y."/>
            <person name="Citroen M."/>
            <person name="Collymore A."/>
            <person name="Considine T."/>
            <person name="Cook A."/>
            <person name="Cooke P."/>
            <person name="Corum B."/>
            <person name="Cuomo C."/>
            <person name="David R."/>
            <person name="Dawoe T."/>
            <person name="Degray S."/>
            <person name="Dodge S."/>
            <person name="Dooley K."/>
            <person name="Dorje P."/>
            <person name="Dorjee K."/>
            <person name="Dorris L."/>
            <person name="Duffey N."/>
            <person name="Dupes A."/>
            <person name="Elkins T."/>
            <person name="Engels R."/>
            <person name="Erickson J."/>
            <person name="Farina A."/>
            <person name="Faro S."/>
            <person name="Ferreira P."/>
            <person name="Fischer H."/>
            <person name="Fitzgerald M."/>
            <person name="Foley K."/>
            <person name="Gage D."/>
            <person name="Galagan J."/>
            <person name="Gearin G."/>
            <person name="Gnerre S."/>
            <person name="Gnirke A."/>
            <person name="Goyette A."/>
            <person name="Graham J."/>
            <person name="Grandbois E."/>
            <person name="Gyaltsen K."/>
            <person name="Hafez N."/>
            <person name="Hagopian D."/>
            <person name="Hagos B."/>
            <person name="Hall J."/>
            <person name="Hatcher B."/>
            <person name="Heller A."/>
            <person name="Higgins H."/>
            <person name="Honan T."/>
            <person name="Horn A."/>
            <person name="Houde N."/>
            <person name="Hughes L."/>
            <person name="Hulme W."/>
            <person name="Husby E."/>
            <person name="Iliev I."/>
            <person name="Jaffe D."/>
            <person name="Jones C."/>
            <person name="Kamal M."/>
            <person name="Kamat A."/>
            <person name="Kamvysselis M."/>
            <person name="Karlsson E."/>
            <person name="Kells C."/>
            <person name="Kieu A."/>
            <person name="Kisner P."/>
            <person name="Kodira C."/>
            <person name="Kulbokas E."/>
            <person name="Labutti K."/>
            <person name="Lama D."/>
            <person name="Landers T."/>
            <person name="Leger J."/>
            <person name="Levine S."/>
            <person name="Lewis D."/>
            <person name="Lewis T."/>
            <person name="Lindblad-toh K."/>
            <person name="Liu X."/>
            <person name="Lokyitsang T."/>
            <person name="Lokyitsang Y."/>
            <person name="Lucien O."/>
            <person name="Lui A."/>
            <person name="Ma L.J."/>
            <person name="Mabbitt R."/>
            <person name="Macdonald J."/>
            <person name="Maclean C."/>
            <person name="Major J."/>
            <person name="Manning J."/>
            <person name="Marabella R."/>
            <person name="Maru K."/>
            <person name="Matthews C."/>
            <person name="Mauceli E."/>
            <person name="Mccarthy M."/>
            <person name="Mcdonough S."/>
            <person name="Mcghee T."/>
            <person name="Meldrim J."/>
            <person name="Meneus L."/>
            <person name="Mesirov J."/>
            <person name="Mihalev A."/>
            <person name="Mihova T."/>
            <person name="Mikkelsen T."/>
            <person name="Mlenga V."/>
            <person name="Moru K."/>
            <person name="Mozes J."/>
            <person name="Mulrain L."/>
            <person name="Munson G."/>
            <person name="Naylor J."/>
            <person name="Newes C."/>
            <person name="Nguyen C."/>
            <person name="Nguyen N."/>
            <person name="Nguyen T."/>
            <person name="Nicol R."/>
            <person name="Nielsen C."/>
            <person name="Nizzari M."/>
            <person name="Norbu C."/>
            <person name="Norbu N."/>
            <person name="O'donnell P."/>
            <person name="Okoawo O."/>
            <person name="O'leary S."/>
            <person name="Omotosho B."/>
            <person name="O'neill K."/>
            <person name="Osman S."/>
            <person name="Parker S."/>
            <person name="Perrin D."/>
            <person name="Phunkhang P."/>
            <person name="Piqani B."/>
            <person name="Purcell S."/>
            <person name="Rachupka T."/>
            <person name="Ramasamy U."/>
            <person name="Rameau R."/>
            <person name="Ray V."/>
            <person name="Raymond C."/>
            <person name="Retta R."/>
            <person name="Richardson S."/>
            <person name="Rise C."/>
            <person name="Rodriguez J."/>
            <person name="Rogers J."/>
            <person name="Rogov P."/>
            <person name="Rutman M."/>
            <person name="Schupbach R."/>
            <person name="Seaman C."/>
            <person name="Settipalli S."/>
            <person name="Sharpe T."/>
            <person name="Sheridan J."/>
            <person name="Sherpa N."/>
            <person name="Shi J."/>
            <person name="Smirnov S."/>
            <person name="Smith C."/>
            <person name="Sougnez C."/>
            <person name="Spencer B."/>
            <person name="Stalker J."/>
            <person name="Stange-thomann N."/>
            <person name="Stavropoulos S."/>
            <person name="Stetson K."/>
            <person name="Stone C."/>
            <person name="Stone S."/>
            <person name="Stubbs M."/>
            <person name="Talamas J."/>
            <person name="Tchuinga P."/>
            <person name="Tenzing P."/>
            <person name="Tesfaye S."/>
            <person name="Theodore J."/>
            <person name="Thoulutsang Y."/>
            <person name="Topham K."/>
            <person name="Towey S."/>
            <person name="Tsamla T."/>
            <person name="Tsomo N."/>
            <person name="Vallee D."/>
            <person name="Vassiliev H."/>
            <person name="Venkataraman V."/>
            <person name="Vinson J."/>
            <person name="Vo A."/>
            <person name="Wade C."/>
            <person name="Wang S."/>
            <person name="Wangchuk T."/>
            <person name="Wangdi T."/>
            <person name="Whittaker C."/>
            <person name="Wilkinson J."/>
            <person name="Wu Y."/>
            <person name="Wyman D."/>
            <person name="Yadav S."/>
            <person name="Yang S."/>
            <person name="Yang X."/>
            <person name="Yeager S."/>
            <person name="Yee E."/>
            <person name="Young G."/>
            <person name="Zainoun J."/>
            <person name="Zembeck L."/>
            <person name="Zimmer A."/>
            <person name="Zody M."/>
            <person name="Lander E."/>
        </authorList>
    </citation>
    <scope>NUCLEOTIDE SEQUENCE [LARGE SCALE GENOMIC DNA]</scope>
</reference>
<dbReference type="PANTHER" id="PTHR13179:SF8">
    <property type="entry name" value="GATOR COMPLEX PROTEIN DEPDC5"/>
    <property type="match status" value="1"/>
</dbReference>